<evidence type="ECO:0000256" key="8">
    <source>
        <dbReference type="ARBA" id="ARBA00022946"/>
    </source>
</evidence>
<dbReference type="Pfam" id="PF00550">
    <property type="entry name" value="PP-binding"/>
    <property type="match status" value="1"/>
</dbReference>
<dbReference type="GO" id="GO:0005739">
    <property type="term" value="C:mitochondrion"/>
    <property type="evidence" value="ECO:0007669"/>
    <property type="project" value="UniProtKB-SubCell"/>
</dbReference>
<evidence type="ECO:0000256" key="2">
    <source>
        <dbReference type="ARBA" id="ARBA00010930"/>
    </source>
</evidence>
<dbReference type="GO" id="GO:0000036">
    <property type="term" value="F:acyl carrier activity"/>
    <property type="evidence" value="ECO:0007669"/>
    <property type="project" value="TreeGrafter"/>
</dbReference>
<dbReference type="SUPFAM" id="SSF47336">
    <property type="entry name" value="ACP-like"/>
    <property type="match status" value="1"/>
</dbReference>
<proteinExistence type="inferred from homology"/>
<dbReference type="GO" id="GO:0000035">
    <property type="term" value="F:acyl binding"/>
    <property type="evidence" value="ECO:0007669"/>
    <property type="project" value="TreeGrafter"/>
</dbReference>
<evidence type="ECO:0000256" key="13">
    <source>
        <dbReference type="RuleBase" id="RU000722"/>
    </source>
</evidence>
<dbReference type="STRING" id="983967.A0A1E4SV43"/>
<dbReference type="InterPro" id="IPR009081">
    <property type="entry name" value="PP-bd_ACP"/>
</dbReference>
<keyword evidence="11" id="KW-0496">Mitochondrion</keyword>
<name>A0A1E4SV43_9ASCO</name>
<evidence type="ECO:0000313" key="15">
    <source>
        <dbReference type="EMBL" id="ODV83302.1"/>
    </source>
</evidence>
<gene>
    <name evidence="15" type="ORF">CANARDRAFT_30079</name>
</gene>
<feature type="domain" description="Carrier" evidence="14">
    <location>
        <begin position="10"/>
        <end position="86"/>
    </location>
</feature>
<dbReference type="PANTHER" id="PTHR20863">
    <property type="entry name" value="ACYL CARRIER PROTEIN"/>
    <property type="match status" value="1"/>
</dbReference>
<dbReference type="EMBL" id="KV453865">
    <property type="protein sequence ID" value="ODV83302.1"/>
    <property type="molecule type" value="Genomic_DNA"/>
</dbReference>
<sequence length="98" mass="10907">MATGSTLTKEDVLARSISVLNSFAKKTSGDQIVPETEFIKDLGMDSLDYNDALVALEEEFDIVFDDKAANEIRSVGQCVDYVLANYMPTQETLDHEIR</sequence>
<organism evidence="15 16">
    <name type="scientific">[Candida] arabinofermentans NRRL YB-2248</name>
    <dbReference type="NCBI Taxonomy" id="983967"/>
    <lineage>
        <taxon>Eukaryota</taxon>
        <taxon>Fungi</taxon>
        <taxon>Dikarya</taxon>
        <taxon>Ascomycota</taxon>
        <taxon>Saccharomycotina</taxon>
        <taxon>Pichiomycetes</taxon>
        <taxon>Pichiales</taxon>
        <taxon>Pichiaceae</taxon>
        <taxon>Ogataea</taxon>
        <taxon>Ogataea/Candida clade</taxon>
    </lineage>
</organism>
<evidence type="ECO:0000256" key="7">
    <source>
        <dbReference type="ARBA" id="ARBA00022832"/>
    </source>
</evidence>
<evidence type="ECO:0000256" key="12">
    <source>
        <dbReference type="ARBA" id="ARBA00023160"/>
    </source>
</evidence>
<keyword evidence="10" id="KW-0443">Lipid metabolism</keyword>
<protein>
    <recommendedName>
        <fullName evidence="13">Acyl carrier protein</fullName>
    </recommendedName>
</protein>
<evidence type="ECO:0000256" key="5">
    <source>
        <dbReference type="ARBA" id="ARBA00022516"/>
    </source>
</evidence>
<dbReference type="OrthoDB" id="448946at2759"/>
<comment type="subcellular location">
    <subcellularLocation>
        <location evidence="1">Mitochondrion</location>
    </subcellularLocation>
</comment>
<evidence type="ECO:0000256" key="9">
    <source>
        <dbReference type="ARBA" id="ARBA00022982"/>
    </source>
</evidence>
<keyword evidence="6" id="KW-0597">Phosphoprotein</keyword>
<keyword evidence="12 13" id="KW-0275">Fatty acid biosynthesis</keyword>
<evidence type="ECO:0000256" key="3">
    <source>
        <dbReference type="ARBA" id="ARBA00022448"/>
    </source>
</evidence>
<keyword evidence="7" id="KW-0276">Fatty acid metabolism</keyword>
<comment type="function">
    <text evidence="13">Carrier of the growing fatty acid chain in fatty acid biosynthesis.</text>
</comment>
<dbReference type="PANTHER" id="PTHR20863:SF28">
    <property type="entry name" value="ACYL CARRIER PROTEIN, MITOCHONDRIAL"/>
    <property type="match status" value="1"/>
</dbReference>
<dbReference type="Gene3D" id="1.10.1200.10">
    <property type="entry name" value="ACP-like"/>
    <property type="match status" value="1"/>
</dbReference>
<evidence type="ECO:0000256" key="1">
    <source>
        <dbReference type="ARBA" id="ARBA00004173"/>
    </source>
</evidence>
<evidence type="ECO:0000256" key="11">
    <source>
        <dbReference type="ARBA" id="ARBA00023128"/>
    </source>
</evidence>
<comment type="similarity">
    <text evidence="2">Belongs to the acyl carrier protein (ACP) family.</text>
</comment>
<evidence type="ECO:0000313" key="16">
    <source>
        <dbReference type="Proteomes" id="UP000094801"/>
    </source>
</evidence>
<evidence type="ECO:0000256" key="4">
    <source>
        <dbReference type="ARBA" id="ARBA00022450"/>
    </source>
</evidence>
<dbReference type="HAMAP" id="MF_01217">
    <property type="entry name" value="Acyl_carrier"/>
    <property type="match status" value="1"/>
</dbReference>
<dbReference type="PROSITE" id="PS50075">
    <property type="entry name" value="CARRIER"/>
    <property type="match status" value="1"/>
</dbReference>
<keyword evidence="3" id="KW-0813">Transport</keyword>
<accession>A0A1E4SV43</accession>
<dbReference type="Proteomes" id="UP000094801">
    <property type="component" value="Unassembled WGS sequence"/>
</dbReference>
<keyword evidence="16" id="KW-1185">Reference proteome</keyword>
<dbReference type="InterPro" id="IPR003231">
    <property type="entry name" value="ACP"/>
</dbReference>
<keyword evidence="4 13" id="KW-0596">Phosphopantetheine</keyword>
<dbReference type="InterPro" id="IPR036736">
    <property type="entry name" value="ACP-like_sf"/>
</dbReference>
<dbReference type="AlphaFoldDB" id="A0A1E4SV43"/>
<keyword evidence="9" id="KW-0249">Electron transport</keyword>
<keyword evidence="5 13" id="KW-0444">Lipid biosynthesis</keyword>
<reference evidence="16" key="1">
    <citation type="submission" date="2016-04" db="EMBL/GenBank/DDBJ databases">
        <title>Comparative genomics of biotechnologically important yeasts.</title>
        <authorList>
            <consortium name="DOE Joint Genome Institute"/>
            <person name="Riley R."/>
            <person name="Haridas S."/>
            <person name="Wolfe K.H."/>
            <person name="Lopes M.R."/>
            <person name="Hittinger C.T."/>
            <person name="Goker M."/>
            <person name="Salamov A."/>
            <person name="Wisecaver J."/>
            <person name="Long T.M."/>
            <person name="Aerts A.L."/>
            <person name="Barry K."/>
            <person name="Choi C."/>
            <person name="Clum A."/>
            <person name="Coughlan A.Y."/>
            <person name="Deshpande S."/>
            <person name="Douglass A.P."/>
            <person name="Hanson S.J."/>
            <person name="Klenk H.-P."/>
            <person name="Labutti K."/>
            <person name="Lapidus A."/>
            <person name="Lindquist E."/>
            <person name="Lipzen A."/>
            <person name="Meier-Kolthoff J.P."/>
            <person name="Ohm R.A."/>
            <person name="Otillar R.P."/>
            <person name="Pangilinan J."/>
            <person name="Peng Y."/>
            <person name="Rokas A."/>
            <person name="Rosa C.A."/>
            <person name="Scheuner C."/>
            <person name="Sibirny A.A."/>
            <person name="Slot J.C."/>
            <person name="Stielow J.B."/>
            <person name="Sun H."/>
            <person name="Kurtzman C.P."/>
            <person name="Blackwell M."/>
            <person name="Grigoriev I.V."/>
            <person name="Jeffries T.W."/>
        </authorList>
    </citation>
    <scope>NUCLEOTIDE SEQUENCE [LARGE SCALE GENOMIC DNA]</scope>
    <source>
        <strain evidence="16">NRRL YB-2248</strain>
    </source>
</reference>
<keyword evidence="8" id="KW-0809">Transit peptide</keyword>
<evidence type="ECO:0000256" key="10">
    <source>
        <dbReference type="ARBA" id="ARBA00023098"/>
    </source>
</evidence>
<evidence type="ECO:0000256" key="6">
    <source>
        <dbReference type="ARBA" id="ARBA00022553"/>
    </source>
</evidence>
<evidence type="ECO:0000259" key="14">
    <source>
        <dbReference type="PROSITE" id="PS50075"/>
    </source>
</evidence>